<dbReference type="PANTHER" id="PTHR12022:SF0">
    <property type="entry name" value="CYTOCHROME B-C1 COMPLEX SUBUNIT 7"/>
    <property type="match status" value="1"/>
</dbReference>
<organism evidence="10 11">
    <name type="scientific">Venustampulla echinocandica</name>
    <dbReference type="NCBI Taxonomy" id="2656787"/>
    <lineage>
        <taxon>Eukaryota</taxon>
        <taxon>Fungi</taxon>
        <taxon>Dikarya</taxon>
        <taxon>Ascomycota</taxon>
        <taxon>Pezizomycotina</taxon>
        <taxon>Leotiomycetes</taxon>
        <taxon>Helotiales</taxon>
        <taxon>Pleuroascaceae</taxon>
        <taxon>Venustampulla</taxon>
    </lineage>
</organism>
<name>A0A370TRB5_9HELO</name>
<evidence type="ECO:0000256" key="5">
    <source>
        <dbReference type="ARBA" id="ARBA00022792"/>
    </source>
</evidence>
<evidence type="ECO:0000256" key="6">
    <source>
        <dbReference type="ARBA" id="ARBA00022982"/>
    </source>
</evidence>
<dbReference type="PIRSF" id="PIRSF000022">
    <property type="entry name" value="Bc1_14K"/>
    <property type="match status" value="1"/>
</dbReference>
<dbReference type="Gene3D" id="1.10.1090.10">
    <property type="entry name" value="Cytochrome b-c1 complex subunit 7"/>
    <property type="match status" value="1"/>
</dbReference>
<evidence type="ECO:0000256" key="3">
    <source>
        <dbReference type="ARBA" id="ARBA00022448"/>
    </source>
</evidence>
<accession>A0A370TRB5</accession>
<dbReference type="InterPro" id="IPR036544">
    <property type="entry name" value="QCR7_sf"/>
</dbReference>
<keyword evidence="6 9" id="KW-0249">Electron transport</keyword>
<dbReference type="InterPro" id="IPR003197">
    <property type="entry name" value="QCR7"/>
</dbReference>
<dbReference type="GO" id="GO:0045275">
    <property type="term" value="C:respiratory chain complex III"/>
    <property type="evidence" value="ECO:0007669"/>
    <property type="project" value="InterPro"/>
</dbReference>
<dbReference type="Proteomes" id="UP000254866">
    <property type="component" value="Unassembled WGS sequence"/>
</dbReference>
<dbReference type="OrthoDB" id="425749at2759"/>
<keyword evidence="8 9" id="KW-0472">Membrane</keyword>
<evidence type="ECO:0000256" key="1">
    <source>
        <dbReference type="ARBA" id="ARBA00004443"/>
    </source>
</evidence>
<dbReference type="SUPFAM" id="SSF81524">
    <property type="entry name" value="14 kDa protein of cytochrome bc1 complex (Ubiquinol-cytochrome c reductase)"/>
    <property type="match status" value="1"/>
</dbReference>
<keyword evidence="5 9" id="KW-0999">Mitochondrion inner membrane</keyword>
<dbReference type="EMBL" id="NPIC01000003">
    <property type="protein sequence ID" value="RDL38061.1"/>
    <property type="molecule type" value="Genomic_DNA"/>
</dbReference>
<evidence type="ECO:0000256" key="7">
    <source>
        <dbReference type="ARBA" id="ARBA00023128"/>
    </source>
</evidence>
<evidence type="ECO:0000256" key="4">
    <source>
        <dbReference type="ARBA" id="ARBA00022660"/>
    </source>
</evidence>
<keyword evidence="11" id="KW-1185">Reference proteome</keyword>
<proteinExistence type="inferred from homology"/>
<keyword evidence="3 9" id="KW-0813">Transport</keyword>
<evidence type="ECO:0000256" key="8">
    <source>
        <dbReference type="ARBA" id="ARBA00023136"/>
    </source>
</evidence>
<keyword evidence="7 9" id="KW-0496">Mitochondrion</keyword>
<comment type="caution">
    <text evidence="10">The sequence shown here is derived from an EMBL/GenBank/DDBJ whole genome shotgun (WGS) entry which is preliminary data.</text>
</comment>
<comment type="similarity">
    <text evidence="2 9">Belongs to the UQCRB/QCR7 family.</text>
</comment>
<keyword evidence="4 9" id="KW-0679">Respiratory chain</keyword>
<dbReference type="AlphaFoldDB" id="A0A370TRB5"/>
<dbReference type="PANTHER" id="PTHR12022">
    <property type="entry name" value="UBIQUINOL-CYTOCHROME C REDUCTASE COMPLEX 14 KD PROTEIN"/>
    <property type="match status" value="1"/>
</dbReference>
<sequence>MSAPSFANAIIKRPWLYRIMKPIANWYTNAAGYRQMGLRADDLIIEENDTVQKALKRLSPQESYDRVYRIRRAIQLSLSHQILPKEQYTKDEEDIAYLSPIIRQIEAEEKERGDLDSLMITKRSK</sequence>
<reference evidence="10 11" key="1">
    <citation type="journal article" date="2018" name="IMA Fungus">
        <title>IMA Genome-F 9: Draft genome sequence of Annulohypoxylon stygium, Aspergillus mulundensis, Berkeleyomyces basicola (syn. Thielaviopsis basicola), Ceratocystis smalleyi, two Cercospora beticola strains, Coleophoma cylindrospora, Fusarium fracticaudum, Phialophora cf. hyalina, and Morchella septimelata.</title>
        <authorList>
            <person name="Wingfield B.D."/>
            <person name="Bills G.F."/>
            <person name="Dong Y."/>
            <person name="Huang W."/>
            <person name="Nel W.J."/>
            <person name="Swalarsk-Parry B.S."/>
            <person name="Vaghefi N."/>
            <person name="Wilken P.M."/>
            <person name="An Z."/>
            <person name="de Beer Z.W."/>
            <person name="De Vos L."/>
            <person name="Chen L."/>
            <person name="Duong T.A."/>
            <person name="Gao Y."/>
            <person name="Hammerbacher A."/>
            <person name="Kikkert J.R."/>
            <person name="Li Y."/>
            <person name="Li H."/>
            <person name="Li K."/>
            <person name="Li Q."/>
            <person name="Liu X."/>
            <person name="Ma X."/>
            <person name="Naidoo K."/>
            <person name="Pethybridge S.J."/>
            <person name="Sun J."/>
            <person name="Steenkamp E.T."/>
            <person name="van der Nest M.A."/>
            <person name="van Wyk S."/>
            <person name="Wingfield M.J."/>
            <person name="Xiong C."/>
            <person name="Yue Q."/>
            <person name="Zhang X."/>
        </authorList>
    </citation>
    <scope>NUCLEOTIDE SEQUENCE [LARGE SCALE GENOMIC DNA]</scope>
    <source>
        <strain evidence="10 11">BP 5553</strain>
    </source>
</reference>
<comment type="function">
    <text evidence="9">Component of the ubiquinol-cytochrome c oxidoreductase, a multisubunit transmembrane complex that is part of the mitochondrial electron transport chain which drives oxidative phosphorylation.</text>
</comment>
<dbReference type="STRING" id="2656787.A0A370TRB5"/>
<dbReference type="FunFam" id="1.10.1090.10:FF:000001">
    <property type="entry name" value="Cytochrome b-c1 complex subunit 7"/>
    <property type="match status" value="1"/>
</dbReference>
<evidence type="ECO:0000313" key="10">
    <source>
        <dbReference type="EMBL" id="RDL38061.1"/>
    </source>
</evidence>
<evidence type="ECO:0000256" key="2">
    <source>
        <dbReference type="ARBA" id="ARBA00008554"/>
    </source>
</evidence>
<dbReference type="GO" id="GO:0005743">
    <property type="term" value="C:mitochondrial inner membrane"/>
    <property type="evidence" value="ECO:0007669"/>
    <property type="project" value="UniProtKB-SubCell"/>
</dbReference>
<dbReference type="Pfam" id="PF02271">
    <property type="entry name" value="UCR_14kD"/>
    <property type="match status" value="1"/>
</dbReference>
<protein>
    <recommendedName>
        <fullName evidence="9">Cytochrome b-c1 complex subunit 7</fullName>
    </recommendedName>
</protein>
<evidence type="ECO:0000256" key="9">
    <source>
        <dbReference type="PIRNR" id="PIRNR000022"/>
    </source>
</evidence>
<gene>
    <name evidence="10" type="ORF">BP5553_05494</name>
</gene>
<evidence type="ECO:0000313" key="11">
    <source>
        <dbReference type="Proteomes" id="UP000254866"/>
    </source>
</evidence>
<dbReference type="GeneID" id="43598343"/>
<dbReference type="GO" id="GO:0006122">
    <property type="term" value="P:mitochondrial electron transport, ubiquinol to cytochrome c"/>
    <property type="evidence" value="ECO:0007669"/>
    <property type="project" value="InterPro"/>
</dbReference>
<comment type="subcellular location">
    <subcellularLocation>
        <location evidence="1">Mitochondrion inner membrane</location>
        <topology evidence="1">Peripheral membrane protein</topology>
        <orientation evidence="1">Matrix side</orientation>
    </subcellularLocation>
</comment>
<dbReference type="RefSeq" id="XP_031870717.1">
    <property type="nucleotide sequence ID" value="XM_032014117.1"/>
</dbReference>